<dbReference type="Proteomes" id="UP001516351">
    <property type="component" value="Unassembled WGS sequence"/>
</dbReference>
<keyword evidence="3" id="KW-1185">Reference proteome</keyword>
<name>A0ABX2P8W7_9PROT</name>
<evidence type="ECO:0000313" key="3">
    <source>
        <dbReference type="Proteomes" id="UP001516351"/>
    </source>
</evidence>
<organism evidence="2 3">
    <name type="scientific">Asaia spathodeae</name>
    <dbReference type="NCBI Taxonomy" id="657016"/>
    <lineage>
        <taxon>Bacteria</taxon>
        <taxon>Pseudomonadati</taxon>
        <taxon>Pseudomonadota</taxon>
        <taxon>Alphaproteobacteria</taxon>
        <taxon>Acetobacterales</taxon>
        <taxon>Acetobacteraceae</taxon>
        <taxon>Asaia</taxon>
    </lineage>
</organism>
<proteinExistence type="predicted"/>
<protein>
    <submittedName>
        <fullName evidence="2">Uncharacterized protein</fullName>
    </submittedName>
</protein>
<comment type="caution">
    <text evidence="2">The sequence shown here is derived from an EMBL/GenBank/DDBJ whole genome shotgun (WGS) entry which is preliminary data.</text>
</comment>
<accession>A0ABX2P8W7</accession>
<dbReference type="EMBL" id="JABXXV010000009">
    <property type="protein sequence ID" value="NVN47975.1"/>
    <property type="molecule type" value="Genomic_DNA"/>
</dbReference>
<sequence length="266" mass="29545">MTHEQKPESVAFPDAVRSRYSSAKERYGITLCPSRSWEEQAKAMTRMVLDGVCEQRGHDFTAAYLAEHLAEAEARGAAEQRKRAAIEDEAESIRFADADEENTLKALMRRHGIDREEASDELNWWQERDKRFPLNKSEQRRKDAEGAEPVGYRMGPLKSSPDNGPWLSTTWLIQAAPPPPMPGVRIEPLYTRPANVAALEARVRELEGAITALFDGQACFENLGFEDPPLRVVVYDDEQVAAGKDPIGVAVKGAKIIAAALRDGGE</sequence>
<feature type="region of interest" description="Disordered" evidence="1">
    <location>
        <begin position="135"/>
        <end position="159"/>
    </location>
</feature>
<evidence type="ECO:0000256" key="1">
    <source>
        <dbReference type="SAM" id="MobiDB-lite"/>
    </source>
</evidence>
<dbReference type="RefSeq" id="WP_267312227.1">
    <property type="nucleotide sequence ID" value="NZ_JABXXV010000009.1"/>
</dbReference>
<feature type="compositionally biased region" description="Basic and acidic residues" evidence="1">
    <location>
        <begin position="135"/>
        <end position="145"/>
    </location>
</feature>
<reference evidence="2 3" key="1">
    <citation type="submission" date="2020-06" db="EMBL/GenBank/DDBJ databases">
        <title>Synonyms of Asaia species.</title>
        <authorList>
            <person name="Sombolestani A."/>
        </authorList>
    </citation>
    <scope>NUCLEOTIDE SEQUENCE [LARGE SCALE GENOMIC DNA]</scope>
    <source>
        <strain evidence="2 3">LMG 27047</strain>
    </source>
</reference>
<evidence type="ECO:0000313" key="2">
    <source>
        <dbReference type="EMBL" id="NVN47975.1"/>
    </source>
</evidence>
<gene>
    <name evidence="2" type="ORF">HW542_14325</name>
</gene>